<proteinExistence type="predicted"/>
<evidence type="ECO:0000313" key="1">
    <source>
        <dbReference type="EMBL" id="KAI4388517.1"/>
    </source>
</evidence>
<reference evidence="2" key="1">
    <citation type="journal article" date="2023" name="Front. Plant Sci.">
        <title>Chromosomal-level genome assembly of Melastoma candidum provides insights into trichome evolution.</title>
        <authorList>
            <person name="Zhong Y."/>
            <person name="Wu W."/>
            <person name="Sun C."/>
            <person name="Zou P."/>
            <person name="Liu Y."/>
            <person name="Dai S."/>
            <person name="Zhou R."/>
        </authorList>
    </citation>
    <scope>NUCLEOTIDE SEQUENCE [LARGE SCALE GENOMIC DNA]</scope>
</reference>
<evidence type="ECO:0000313" key="2">
    <source>
        <dbReference type="Proteomes" id="UP001057402"/>
    </source>
</evidence>
<gene>
    <name evidence="1" type="ORF">MLD38_000838</name>
</gene>
<name>A0ACB9SCL1_9MYRT</name>
<protein>
    <submittedName>
        <fullName evidence="1">Uncharacterized protein</fullName>
    </submittedName>
</protein>
<dbReference type="EMBL" id="CM042880">
    <property type="protein sequence ID" value="KAI4388517.1"/>
    <property type="molecule type" value="Genomic_DNA"/>
</dbReference>
<organism evidence="1 2">
    <name type="scientific">Melastoma candidum</name>
    <dbReference type="NCBI Taxonomy" id="119954"/>
    <lineage>
        <taxon>Eukaryota</taxon>
        <taxon>Viridiplantae</taxon>
        <taxon>Streptophyta</taxon>
        <taxon>Embryophyta</taxon>
        <taxon>Tracheophyta</taxon>
        <taxon>Spermatophyta</taxon>
        <taxon>Magnoliopsida</taxon>
        <taxon>eudicotyledons</taxon>
        <taxon>Gunneridae</taxon>
        <taxon>Pentapetalae</taxon>
        <taxon>rosids</taxon>
        <taxon>malvids</taxon>
        <taxon>Myrtales</taxon>
        <taxon>Melastomataceae</taxon>
        <taxon>Melastomatoideae</taxon>
        <taxon>Melastomateae</taxon>
        <taxon>Melastoma</taxon>
    </lineage>
</organism>
<dbReference type="Proteomes" id="UP001057402">
    <property type="component" value="Chromosome 1"/>
</dbReference>
<comment type="caution">
    <text evidence="1">The sequence shown here is derived from an EMBL/GenBank/DDBJ whole genome shotgun (WGS) entry which is preliminary data.</text>
</comment>
<sequence length="157" mass="16792">MASITIANAAVCSLKPSDRCFLGSIGLANLSMRSHQAGRSPIRSPKKLIIRAEYSGRSSSGNLFVSGFILGSIVVGALGCVYAPQISQMIAGTDKKDIIRKLPKFVYNEEKALERKRKELAKKIAQLDTAIDGASAQISSEDAVDDDDSMQSNEVTA</sequence>
<keyword evidence="2" id="KW-1185">Reference proteome</keyword>
<accession>A0ACB9SCL1</accession>